<dbReference type="PROSITE" id="PS50181">
    <property type="entry name" value="FBOX"/>
    <property type="match status" value="1"/>
</dbReference>
<dbReference type="PANTHER" id="PTHR21503:SF31">
    <property type="entry name" value="F-BOX DOMAIN-CONTAINING PROTEIN"/>
    <property type="match status" value="1"/>
</dbReference>
<evidence type="ECO:0000259" key="1">
    <source>
        <dbReference type="PROSITE" id="PS50181"/>
    </source>
</evidence>
<feature type="domain" description="F-box" evidence="1">
    <location>
        <begin position="2"/>
        <end position="57"/>
    </location>
</feature>
<dbReference type="AlphaFoldDB" id="G0MII5"/>
<name>G0MII5_CAEBE</name>
<dbReference type="PANTHER" id="PTHR21503">
    <property type="entry name" value="F-BOX-CONTAINING HYPOTHETICAL PROTEIN C.ELEGANS"/>
    <property type="match status" value="1"/>
</dbReference>
<gene>
    <name evidence="2" type="ORF">CAEBREN_04555</name>
</gene>
<proteinExistence type="predicted"/>
<dbReference type="Proteomes" id="UP000008068">
    <property type="component" value="Unassembled WGS sequence"/>
</dbReference>
<sequence>MSFPLRRLPFLAIREVIQSMDTREIFLFSLVSKKSRNFVMSSIPKNSLSAEFTFRRYGFLLELMPKGYFKQEHDIVPDASYRIRGEFLLTSASSDNLNVQCDFHSSSRTSVVQEYVRKLFYRFSKTFKKSKINIKFEDGTREEFAMGILRFAWRNGFPLDRIDFRLKYSCPKTIRRLLKGCQEHTSMYIGTKLPEGFKYTPPPGGYKLESLIVDYPHWINPDDFLQCREVDFGSDFLDLTVEYLNGLLKKIINMECRFESFLFKLKSIKPTDFQEIVKGLSERAIKQDEVWQVLEFERKDGLKLLVSLHNGYLELYDDYL</sequence>
<protein>
    <recommendedName>
        <fullName evidence="1">F-box domain-containing protein</fullName>
    </recommendedName>
</protein>
<dbReference type="Pfam" id="PF00646">
    <property type="entry name" value="F-box"/>
    <property type="match status" value="1"/>
</dbReference>
<dbReference type="EMBL" id="GL379796">
    <property type="protein sequence ID" value="EGT31449.1"/>
    <property type="molecule type" value="Genomic_DNA"/>
</dbReference>
<dbReference type="InParanoid" id="G0MII5"/>
<dbReference type="eggNOG" id="ENOG502TJY9">
    <property type="taxonomic scope" value="Eukaryota"/>
</dbReference>
<evidence type="ECO:0000313" key="2">
    <source>
        <dbReference type="EMBL" id="EGT31449.1"/>
    </source>
</evidence>
<dbReference type="HOGENOM" id="CLU_875053_0_0_1"/>
<keyword evidence="3" id="KW-1185">Reference proteome</keyword>
<dbReference type="InterPro" id="IPR001810">
    <property type="entry name" value="F-box_dom"/>
</dbReference>
<evidence type="ECO:0000313" key="3">
    <source>
        <dbReference type="Proteomes" id="UP000008068"/>
    </source>
</evidence>
<organism evidence="3">
    <name type="scientific">Caenorhabditis brenneri</name>
    <name type="common">Nematode worm</name>
    <dbReference type="NCBI Taxonomy" id="135651"/>
    <lineage>
        <taxon>Eukaryota</taxon>
        <taxon>Metazoa</taxon>
        <taxon>Ecdysozoa</taxon>
        <taxon>Nematoda</taxon>
        <taxon>Chromadorea</taxon>
        <taxon>Rhabditida</taxon>
        <taxon>Rhabditina</taxon>
        <taxon>Rhabditomorpha</taxon>
        <taxon>Rhabditoidea</taxon>
        <taxon>Rhabditidae</taxon>
        <taxon>Peloderinae</taxon>
        <taxon>Caenorhabditis</taxon>
    </lineage>
</organism>
<dbReference type="OMA" id="ESECRFE"/>
<reference evidence="3" key="1">
    <citation type="submission" date="2011-07" db="EMBL/GenBank/DDBJ databases">
        <authorList>
            <consortium name="Caenorhabditis brenneri Sequencing and Analysis Consortium"/>
            <person name="Wilson R.K."/>
        </authorList>
    </citation>
    <scope>NUCLEOTIDE SEQUENCE [LARGE SCALE GENOMIC DNA]</scope>
    <source>
        <strain evidence="3">PB2801</strain>
    </source>
</reference>
<accession>G0MII5</accession>